<evidence type="ECO:0000313" key="7">
    <source>
        <dbReference type="EMBL" id="CAG9799230.1"/>
    </source>
</evidence>
<dbReference type="InterPro" id="IPR036383">
    <property type="entry name" value="TSP1_rpt_sf"/>
</dbReference>
<dbReference type="Pfam" id="PF00090">
    <property type="entry name" value="TSP_1"/>
    <property type="match status" value="1"/>
</dbReference>
<dbReference type="SUPFAM" id="SSF82895">
    <property type="entry name" value="TSP-1 type 1 repeat"/>
    <property type="match status" value="3"/>
</dbReference>
<reference evidence="7" key="2">
    <citation type="submission" date="2022-10" db="EMBL/GenBank/DDBJ databases">
        <authorList>
            <consortium name="ENA_rothamsted_submissions"/>
            <consortium name="culmorum"/>
            <person name="King R."/>
        </authorList>
    </citation>
    <scope>NUCLEOTIDE SEQUENCE</scope>
</reference>
<dbReference type="GO" id="GO:0031012">
    <property type="term" value="C:extracellular matrix"/>
    <property type="evidence" value="ECO:0007669"/>
    <property type="project" value="TreeGrafter"/>
</dbReference>
<gene>
    <name evidence="7" type="ORF">CHIRRI_LOCUS2199</name>
</gene>
<dbReference type="Pfam" id="PF05986">
    <property type="entry name" value="ADAMTS_spacer1"/>
    <property type="match status" value="1"/>
</dbReference>
<comment type="subcellular location">
    <subcellularLocation>
        <location evidence="1">Secreted</location>
    </subcellularLocation>
</comment>
<keyword evidence="8" id="KW-1185">Reference proteome</keyword>
<evidence type="ECO:0000256" key="1">
    <source>
        <dbReference type="ARBA" id="ARBA00004613"/>
    </source>
</evidence>
<reference evidence="7" key="1">
    <citation type="submission" date="2022-01" db="EMBL/GenBank/DDBJ databases">
        <authorList>
            <person name="King R."/>
        </authorList>
    </citation>
    <scope>NUCLEOTIDE SEQUENCE</scope>
</reference>
<dbReference type="InterPro" id="IPR010909">
    <property type="entry name" value="PLAC"/>
</dbReference>
<keyword evidence="4" id="KW-0677">Repeat</keyword>
<dbReference type="PROSITE" id="PS50092">
    <property type="entry name" value="TSP1"/>
    <property type="match status" value="2"/>
</dbReference>
<dbReference type="PANTHER" id="PTHR13723:SF316">
    <property type="entry name" value="LONELY HEART, ISOFORM A"/>
    <property type="match status" value="1"/>
</dbReference>
<dbReference type="Proteomes" id="UP001153620">
    <property type="component" value="Chromosome 1"/>
</dbReference>
<dbReference type="Gene3D" id="2.20.100.10">
    <property type="entry name" value="Thrombospondin type-1 (TSP1) repeat"/>
    <property type="match status" value="3"/>
</dbReference>
<dbReference type="OrthoDB" id="5781878at2759"/>
<dbReference type="Pfam" id="PF08686">
    <property type="entry name" value="PLAC"/>
    <property type="match status" value="1"/>
</dbReference>
<evidence type="ECO:0000256" key="3">
    <source>
        <dbReference type="ARBA" id="ARBA00022729"/>
    </source>
</evidence>
<protein>
    <recommendedName>
        <fullName evidence="9">PLAC domain-containing protein</fullName>
    </recommendedName>
</protein>
<evidence type="ECO:0000256" key="4">
    <source>
        <dbReference type="ARBA" id="ARBA00022737"/>
    </source>
</evidence>
<organism evidence="7 8">
    <name type="scientific">Chironomus riparius</name>
    <dbReference type="NCBI Taxonomy" id="315576"/>
    <lineage>
        <taxon>Eukaryota</taxon>
        <taxon>Metazoa</taxon>
        <taxon>Ecdysozoa</taxon>
        <taxon>Arthropoda</taxon>
        <taxon>Hexapoda</taxon>
        <taxon>Insecta</taxon>
        <taxon>Pterygota</taxon>
        <taxon>Neoptera</taxon>
        <taxon>Endopterygota</taxon>
        <taxon>Diptera</taxon>
        <taxon>Nematocera</taxon>
        <taxon>Chironomoidea</taxon>
        <taxon>Chironomidae</taxon>
        <taxon>Chironominae</taxon>
        <taxon>Chironomus</taxon>
    </lineage>
</organism>
<dbReference type="FunFam" id="2.20.100.10:FF:000005">
    <property type="entry name" value="ADAM metallopeptidase with thrombospondin type 1 motif 9"/>
    <property type="match status" value="1"/>
</dbReference>
<name>A0A9N9RMH9_9DIPT</name>
<feature type="domain" description="PLAC" evidence="6">
    <location>
        <begin position="942"/>
        <end position="972"/>
    </location>
</feature>
<dbReference type="AlphaFoldDB" id="A0A9N9RMH9"/>
<dbReference type="Gene3D" id="2.60.120.830">
    <property type="match status" value="1"/>
</dbReference>
<evidence type="ECO:0008006" key="9">
    <source>
        <dbReference type="Google" id="ProtNLM"/>
    </source>
</evidence>
<dbReference type="InterPro" id="IPR050439">
    <property type="entry name" value="ADAMTS_ADAMTS-like"/>
</dbReference>
<proteinExistence type="predicted"/>
<dbReference type="SMART" id="SM00209">
    <property type="entry name" value="TSP1"/>
    <property type="match status" value="5"/>
</dbReference>
<accession>A0A9N9RMH9</accession>
<keyword evidence="2" id="KW-0964">Secreted</keyword>
<dbReference type="GO" id="GO:0005576">
    <property type="term" value="C:extracellular region"/>
    <property type="evidence" value="ECO:0007669"/>
    <property type="project" value="UniProtKB-SubCell"/>
</dbReference>
<evidence type="ECO:0000256" key="2">
    <source>
        <dbReference type="ARBA" id="ARBA00022525"/>
    </source>
</evidence>
<dbReference type="EMBL" id="OU895877">
    <property type="protein sequence ID" value="CAG9799230.1"/>
    <property type="molecule type" value="Genomic_DNA"/>
</dbReference>
<evidence type="ECO:0000259" key="5">
    <source>
        <dbReference type="Pfam" id="PF05986"/>
    </source>
</evidence>
<keyword evidence="3" id="KW-0732">Signal</keyword>
<feature type="domain" description="ADAMTS/ADAMTS-like Spacer 1" evidence="5">
    <location>
        <begin position="414"/>
        <end position="537"/>
    </location>
</feature>
<sequence length="975" mass="111912">MAFTMACHAFRISQTAIILTLIIAIYFANAEESTKDRIQKHRAWLNQRTVERQLMGYVETNDPYQKIKYFKKLIKFKNKNETENEVFFVPQSETGKINTNIPENKIVSSASNDSGSKFSYDIIKNNGETHIKLNNNETYLQENASNEFTEHDISIVNETIKKQKYNDINSRTNTNLIEKEQVVNKKVDVDINNNGNKPNRKNSLKISEKHLNNSNNDFEIQKFLNEHVKYNSNNTTIHKTWSKWSSWSACSRTCDDGIKSQSRECVLKTYQGGKKNNTTVIHLNECIGLYKRYRICNEKKCSHVLDFRKQQCSEFNNQSYRGKHYEWEPYVKDGAECELNCKPFNQKYYARLKERVIDGTECNILQFDQNKLENYDKAVCIEGLCKVVFKNGVILGSSINTGNVRCGNNICRPVSQIYSKNPLPNGYNHIATIPATASNITILELEDSINLLALKSTEAKFIINGNYTSSPIGTYKIGGAKFEYFRLDEKNKLVGSDLRNDSVTEWLTSSGPLYEPVHLLMLSQQKNTGVKYEYLLPINLAISEESDSDYSEENLAMNSKLKAVNRQSNDLKVNTRKKRKFFWKIIGFTECNKSCGGGVQHPLIRCVKGDDNNLKIYSKKKCAHLKALTPNENSIKCNNHPCPAFWKISNWSNCKCEDFNKSVKSREVKCVQELISGVVIQVNAGACSEERPQSTLSCECKSFQGKTENPKAIQNSSILQQNTQNDQNIINNRNNKLKMPKSKKSGMWLISDWSEECLGECDHMGQQFRTIFCDRSTPNMERCDIRLTPNIYRECVNNAPECIEGSWFVGPWSKCIGDCWNASRSRTVICIKIDGFAEENECNLSTKPPTFEDCKIEELKDCRAKWHYSEWTECSKSCGNGMQKRTVKCLEVDKKDMTLRESNSCKYLERPTSMRYCNTHNCSEITTRNPRVDMIQNDDPQCKDKLSNCFVVLQKTNLCAYQYYSENCCQSCNSN</sequence>
<dbReference type="PANTHER" id="PTHR13723">
    <property type="entry name" value="ADAMTS A DISINTEGRIN AND METALLOPROTEASE WITH THROMBOSPONDIN MOTIFS PROTEASE"/>
    <property type="match status" value="1"/>
</dbReference>
<dbReference type="Pfam" id="PF19030">
    <property type="entry name" value="TSP1_ADAMTS"/>
    <property type="match status" value="3"/>
</dbReference>
<dbReference type="InterPro" id="IPR010294">
    <property type="entry name" value="ADAMTS_spacer1"/>
</dbReference>
<evidence type="ECO:0000313" key="8">
    <source>
        <dbReference type="Proteomes" id="UP001153620"/>
    </source>
</evidence>
<dbReference type="InterPro" id="IPR000884">
    <property type="entry name" value="TSP1_rpt"/>
</dbReference>
<evidence type="ECO:0000259" key="6">
    <source>
        <dbReference type="Pfam" id="PF08686"/>
    </source>
</evidence>